<proteinExistence type="predicted"/>
<reference evidence="3 5" key="3">
    <citation type="journal article" date="2019" name="Sci. Rep.">
        <title>Insight into the biology of Mycobacterium mucogenicum and Mycobacterium neoaurum clade members.</title>
        <authorList>
            <person name="Behra P.R.K."/>
            <person name="Pettersson B.M.F."/>
            <person name="Ramesh M."/>
            <person name="Dasgupta S."/>
            <person name="Kirsebom L.A."/>
        </authorList>
    </citation>
    <scope>NUCLEOTIDE SEQUENCE [LARGE SCALE GENOMIC DNA]</scope>
    <source>
        <strain evidence="3 5">DSM 44124</strain>
    </source>
</reference>
<dbReference type="GeneID" id="76724816"/>
<dbReference type="KEGG" id="mmuc:C1S78_007845"/>
<dbReference type="EMBL" id="CP062008">
    <property type="protein sequence ID" value="QPG70855.1"/>
    <property type="molecule type" value="Genomic_DNA"/>
</dbReference>
<feature type="region of interest" description="Disordered" evidence="1">
    <location>
        <begin position="1"/>
        <end position="23"/>
    </location>
</feature>
<protein>
    <submittedName>
        <fullName evidence="4">Metal-dependent hydrolase</fullName>
    </submittedName>
</protein>
<dbReference type="PANTHER" id="PTHR39456">
    <property type="entry name" value="METAL-DEPENDENT HYDROLASE"/>
    <property type="match status" value="1"/>
</dbReference>
<feature type="transmembrane region" description="Helical" evidence="2">
    <location>
        <begin position="203"/>
        <end position="225"/>
    </location>
</feature>
<dbReference type="EMBL" id="POTL01000001">
    <property type="protein sequence ID" value="TLH52276.1"/>
    <property type="molecule type" value="Genomic_DNA"/>
</dbReference>
<dbReference type="GO" id="GO:0016787">
    <property type="term" value="F:hydrolase activity"/>
    <property type="evidence" value="ECO:0007669"/>
    <property type="project" value="UniProtKB-KW"/>
</dbReference>
<dbReference type="Proteomes" id="UP000309231">
    <property type="component" value="Chromosome"/>
</dbReference>
<keyword evidence="5" id="KW-1185">Reference proteome</keyword>
<evidence type="ECO:0000256" key="1">
    <source>
        <dbReference type="SAM" id="MobiDB-lite"/>
    </source>
</evidence>
<keyword evidence="2" id="KW-1133">Transmembrane helix</keyword>
<dbReference type="InterPro" id="IPR016516">
    <property type="entry name" value="UCP07580"/>
</dbReference>
<gene>
    <name evidence="3" type="ORF">C1S78_007845</name>
    <name evidence="4" type="ORF">C1S78_07830</name>
</gene>
<evidence type="ECO:0000313" key="3">
    <source>
        <dbReference type="EMBL" id="QPG70855.1"/>
    </source>
</evidence>
<dbReference type="AlphaFoldDB" id="A0A8H2PF95"/>
<organism evidence="4">
    <name type="scientific">Mycolicibacterium mucogenicum DSM 44124</name>
    <dbReference type="NCBI Taxonomy" id="1226753"/>
    <lineage>
        <taxon>Bacteria</taxon>
        <taxon>Bacillati</taxon>
        <taxon>Actinomycetota</taxon>
        <taxon>Actinomycetes</taxon>
        <taxon>Mycobacteriales</taxon>
        <taxon>Mycobacteriaceae</taxon>
        <taxon>Mycolicibacterium</taxon>
    </lineage>
</organism>
<evidence type="ECO:0000313" key="5">
    <source>
        <dbReference type="Proteomes" id="UP000309231"/>
    </source>
</evidence>
<dbReference type="Pfam" id="PF10118">
    <property type="entry name" value="Metal_hydrol"/>
    <property type="match status" value="1"/>
</dbReference>
<dbReference type="PIRSF" id="PIRSF007580">
    <property type="entry name" value="UCP07580"/>
    <property type="match status" value="1"/>
</dbReference>
<dbReference type="RefSeq" id="WP_053854078.1">
    <property type="nucleotide sequence ID" value="NZ_ANBS01000034.1"/>
</dbReference>
<keyword evidence="2" id="KW-0812">Transmembrane</keyword>
<reference evidence="4" key="1">
    <citation type="submission" date="2018-01" db="EMBL/GenBank/DDBJ databases">
        <title>Comparative genomics of Mycobacterium mucogenicum and Mycobacterium neoaurum clade members emphasizing tRNA and non-coding RNA.</title>
        <authorList>
            <person name="Behra P.R.K."/>
            <person name="Pettersson B.M.F."/>
            <person name="Das S."/>
            <person name="Dasgupta S."/>
            <person name="Kirsebom L.A."/>
        </authorList>
    </citation>
    <scope>NUCLEOTIDE SEQUENCE</scope>
    <source>
        <strain evidence="4">DSM 44124</strain>
    </source>
</reference>
<dbReference type="PANTHER" id="PTHR39456:SF1">
    <property type="entry name" value="METAL-DEPENDENT HYDROLASE"/>
    <property type="match status" value="1"/>
</dbReference>
<accession>A0A8H2PF95</accession>
<keyword evidence="4" id="KW-0378">Hydrolase</keyword>
<reference evidence="3 5" key="2">
    <citation type="journal article" date="2019" name="BMC Evol. Biol.">
        <title>Comparative genomics of Mycobacterium mucogenicum and Mycobacterium neoaurum clade members emphasizing tRNA and non-coding RNA.</title>
        <authorList>
            <person name="Behra P.R.K."/>
            <person name="Pettersson B.M.F."/>
            <person name="Das S."/>
            <person name="Dasgupta S."/>
            <person name="Kirsebom L.A."/>
        </authorList>
    </citation>
    <scope>NUCLEOTIDE SEQUENCE [LARGE SCALE GENOMIC DNA]</scope>
    <source>
        <strain evidence="3 5">DSM 44124</strain>
    </source>
</reference>
<keyword evidence="2" id="KW-0472">Membrane</keyword>
<evidence type="ECO:0000256" key="2">
    <source>
        <dbReference type="SAM" id="Phobius"/>
    </source>
</evidence>
<evidence type="ECO:0000313" key="4">
    <source>
        <dbReference type="EMBL" id="TLH52276.1"/>
    </source>
</evidence>
<sequence length="296" mass="33293">MAVRSRQHPTAPPEPSSQAPYPRTRRIRFRFAEEASRKYFVAGDMVFSHFVAGLSGAFPPGEEGFIRSVRRFADRITDPGLKKRVAGFIGQESMHGQEHRHLNEKLVAMGYPIAWWDSESFKDKRIRFEDRLPAHVHLALTAAAEHYTAVLAERVLSSDELQAIPADPEVWHLLNWHALEELEHKSVAFDVYRAVGGTERTRIAVMVAACALLLPVTLISLAVSVGSDPVARRRPDRLVRETYELFTGPIFKGLLPDLAVYLRPGFHPDDVDTSALAQQWRDTLFGADGVLVDHLR</sequence>
<name>A0A8H2PF95_MYCMU</name>